<keyword evidence="3" id="KW-0663">Pyridoxal phosphate</keyword>
<dbReference type="SUPFAM" id="SSF53383">
    <property type="entry name" value="PLP-dependent transferases"/>
    <property type="match status" value="1"/>
</dbReference>
<name>A0ABR7VB08_9FLAO</name>
<organism evidence="5 6">
    <name type="scientific">Maribacter arenosus</name>
    <dbReference type="NCBI Taxonomy" id="1854708"/>
    <lineage>
        <taxon>Bacteria</taxon>
        <taxon>Pseudomonadati</taxon>
        <taxon>Bacteroidota</taxon>
        <taxon>Flavobacteriia</taxon>
        <taxon>Flavobacteriales</taxon>
        <taxon>Flavobacteriaceae</taxon>
        <taxon>Maribacter</taxon>
    </lineage>
</organism>
<keyword evidence="5" id="KW-0032">Aminotransferase</keyword>
<evidence type="ECO:0000259" key="4">
    <source>
        <dbReference type="Pfam" id="PF00155"/>
    </source>
</evidence>
<reference evidence="5 6" key="1">
    <citation type="submission" date="2020-05" db="EMBL/GenBank/DDBJ databases">
        <title>The draft genome sequence of Maribacter arenosus CAU 1321.</title>
        <authorList>
            <person name="Mu L."/>
        </authorList>
    </citation>
    <scope>NUCLEOTIDE SEQUENCE [LARGE SCALE GENOMIC DNA]</scope>
    <source>
        <strain evidence="5 6">CAU 1321</strain>
    </source>
</reference>
<proteinExistence type="predicted"/>
<accession>A0ABR7VB08</accession>
<evidence type="ECO:0000313" key="6">
    <source>
        <dbReference type="Proteomes" id="UP000598350"/>
    </source>
</evidence>
<evidence type="ECO:0000256" key="3">
    <source>
        <dbReference type="ARBA" id="ARBA00022898"/>
    </source>
</evidence>
<dbReference type="Gene3D" id="3.90.1150.10">
    <property type="entry name" value="Aspartate Aminotransferase, domain 1"/>
    <property type="match status" value="1"/>
</dbReference>
<dbReference type="InterPro" id="IPR015422">
    <property type="entry name" value="PyrdxlP-dep_Trfase_small"/>
</dbReference>
<dbReference type="PANTHER" id="PTHR13693:SF100">
    <property type="entry name" value="8-AMINO-7-OXONONANOATE SYNTHASE"/>
    <property type="match status" value="1"/>
</dbReference>
<gene>
    <name evidence="5" type="ORF">HPE63_01040</name>
</gene>
<dbReference type="RefSeq" id="WP_188312374.1">
    <property type="nucleotide sequence ID" value="NZ_JABTCG010000001.1"/>
</dbReference>
<dbReference type="PANTHER" id="PTHR13693">
    <property type="entry name" value="CLASS II AMINOTRANSFERASE/8-AMINO-7-OXONONANOATE SYNTHASE"/>
    <property type="match status" value="1"/>
</dbReference>
<evidence type="ECO:0000313" key="5">
    <source>
        <dbReference type="EMBL" id="MBD0849239.1"/>
    </source>
</evidence>
<sequence>MAYYIDGFPGREIKIKDKKYLYFGGTAYLGLQNDVEFQNLFISNIRKYGTNYGASRKSNVRISIYEKAESLLAEIVGSDTALTLSSGYLAGQFIAQNFNKPEYKLFYAPNTHAALYNNYNKPFSTFSELNQAIKEHLRQDDKVLPVVFMDSIDFKECNYPEFKGLKNLPLDQLILVVDDSHGIGIIGTKGEGVYKTLQKFNAKELIVCCSLGKSYGIQAGAVLGSSKRIGQLGETSFFGGASPAAPSGMATFIEAQHIYSSKRIKLGNKMDYFEKSVTHIDFFNRIKEHPTYSFMSPQLVNYLDKNGFILTNFNYPDESSEMMSRIVLSSHHTEKDIDTLCDCLNSFIQK</sequence>
<dbReference type="Gene3D" id="3.40.640.10">
    <property type="entry name" value="Type I PLP-dependent aspartate aminotransferase-like (Major domain)"/>
    <property type="match status" value="1"/>
</dbReference>
<dbReference type="Proteomes" id="UP000598350">
    <property type="component" value="Unassembled WGS sequence"/>
</dbReference>
<feature type="domain" description="Aminotransferase class I/classII large" evidence="4">
    <location>
        <begin position="146"/>
        <end position="342"/>
    </location>
</feature>
<dbReference type="EMBL" id="JABTCG010000001">
    <property type="protein sequence ID" value="MBD0849239.1"/>
    <property type="molecule type" value="Genomic_DNA"/>
</dbReference>
<protein>
    <submittedName>
        <fullName evidence="5">Aminotransferase class I/II-fold pyridoxal phosphate-dependent enzyme</fullName>
    </submittedName>
</protein>
<dbReference type="InterPro" id="IPR050087">
    <property type="entry name" value="AON_synthase_class-II"/>
</dbReference>
<evidence type="ECO:0000256" key="1">
    <source>
        <dbReference type="ARBA" id="ARBA00001933"/>
    </source>
</evidence>
<dbReference type="Pfam" id="PF00155">
    <property type="entry name" value="Aminotran_1_2"/>
    <property type="match status" value="1"/>
</dbReference>
<dbReference type="GO" id="GO:0008483">
    <property type="term" value="F:transaminase activity"/>
    <property type="evidence" value="ECO:0007669"/>
    <property type="project" value="UniProtKB-KW"/>
</dbReference>
<evidence type="ECO:0000256" key="2">
    <source>
        <dbReference type="ARBA" id="ARBA00022679"/>
    </source>
</evidence>
<keyword evidence="6" id="KW-1185">Reference proteome</keyword>
<dbReference type="InterPro" id="IPR015421">
    <property type="entry name" value="PyrdxlP-dep_Trfase_major"/>
</dbReference>
<dbReference type="InterPro" id="IPR015424">
    <property type="entry name" value="PyrdxlP-dep_Trfase"/>
</dbReference>
<comment type="cofactor">
    <cofactor evidence="1">
        <name>pyridoxal 5'-phosphate</name>
        <dbReference type="ChEBI" id="CHEBI:597326"/>
    </cofactor>
</comment>
<comment type="caution">
    <text evidence="5">The sequence shown here is derived from an EMBL/GenBank/DDBJ whole genome shotgun (WGS) entry which is preliminary data.</text>
</comment>
<keyword evidence="2" id="KW-0808">Transferase</keyword>
<dbReference type="InterPro" id="IPR004839">
    <property type="entry name" value="Aminotransferase_I/II_large"/>
</dbReference>